<evidence type="ECO:0000256" key="4">
    <source>
        <dbReference type="ARBA" id="ARBA00022692"/>
    </source>
</evidence>
<evidence type="ECO:0000256" key="6">
    <source>
        <dbReference type="ARBA" id="ARBA00023136"/>
    </source>
</evidence>
<dbReference type="InterPro" id="IPR027417">
    <property type="entry name" value="P-loop_NTPase"/>
</dbReference>
<keyword evidence="3" id="KW-1003">Cell membrane</keyword>
<keyword evidence="5 7" id="KW-1133">Transmembrane helix</keyword>
<reference evidence="8 9" key="1">
    <citation type="submission" date="2018-08" db="EMBL/GenBank/DDBJ databases">
        <title>Muricauda nanhaiensis sp. nov., isolated from seawater of the South China Sea.</title>
        <authorList>
            <person name="Dang Y."/>
        </authorList>
    </citation>
    <scope>NUCLEOTIDE SEQUENCE [LARGE SCALE GENOMIC DNA]</scope>
    <source>
        <strain evidence="8 9">SM1704</strain>
    </source>
</reference>
<dbReference type="InterPro" id="IPR003688">
    <property type="entry name" value="TraG/VirD4"/>
</dbReference>
<evidence type="ECO:0000256" key="1">
    <source>
        <dbReference type="ARBA" id="ARBA00004651"/>
    </source>
</evidence>
<organism evidence="8 9">
    <name type="scientific">Flagellimonas nanhaiensis</name>
    <dbReference type="NCBI Taxonomy" id="2292706"/>
    <lineage>
        <taxon>Bacteria</taxon>
        <taxon>Pseudomonadati</taxon>
        <taxon>Bacteroidota</taxon>
        <taxon>Flavobacteriia</taxon>
        <taxon>Flavobacteriales</taxon>
        <taxon>Flavobacteriaceae</taxon>
        <taxon>Flagellimonas</taxon>
    </lineage>
</organism>
<dbReference type="Pfam" id="PF02534">
    <property type="entry name" value="T4SS-DNA_transf"/>
    <property type="match status" value="1"/>
</dbReference>
<evidence type="ECO:0000313" key="8">
    <source>
        <dbReference type="EMBL" id="RDY61812.1"/>
    </source>
</evidence>
<comment type="caution">
    <text evidence="8">The sequence shown here is derived from an EMBL/GenBank/DDBJ whole genome shotgun (WGS) entry which is preliminary data.</text>
</comment>
<evidence type="ECO:0000256" key="2">
    <source>
        <dbReference type="ARBA" id="ARBA00008806"/>
    </source>
</evidence>
<dbReference type="Proteomes" id="UP000261828">
    <property type="component" value="Unassembled WGS sequence"/>
</dbReference>
<proteinExistence type="inferred from homology"/>
<feature type="transmembrane region" description="Helical" evidence="7">
    <location>
        <begin position="107"/>
        <end position="124"/>
    </location>
</feature>
<sequence>MEGTYVQLVLQFHSNPEVFNMKDKNLAFSAMLLSVLVFTVIGFTGYYPILQDRQLDSNLSEIVYRFLMRFGPLQSPLKSRGLLVMCIFGAVLLYNPKKQEGKSLSGGLSYFGMGCMLLLISAYFKTNHIGMLWLSAGLYFLGFLFTVSGTVHIFQTMNFGNMVDDDPFNDRNEMFRQTEKRVDTEHSVNIPYEYRYKGRLRKGWINFVNLFRALLIIGTPGSGKSFALIEEIIEQMIEKDFTMLLYDFKFDTLSKIAYNYLRRKRERPENDKVPRTVKIPEFYVISFDNIEKSNRCNPIDPYLMKNQSDAADAATVIMKNLNKDWIKRSDFFAKSAISFVSGLIWYLKKKSEELGKNICTLPHAITLSMVNIEYLLEIMMQDLEVRTLMIPFKDAMERQAGQQLAGQTASAQISLSMLANKEIYYIMTGNDFRLDINNPKKPKIVCIQNNPDRSEVYAAPIGLYINKTLQVVNKPGGRPLGLIFDEVPTVFIMGLRKIIDTGRSHYIATILGIQSVTQLIADYGRELAEVIFDNCSNVFSGAAKGETARRISEIFGRIHQEKKSKTVSNNDTTVNYSTILSELLPKSKITSMSTGHFGGIVADTFENPIEQKLCFGQIRPNMASKKIQGRYDIPVHTHFKCKNHKELVEGKLRLIGTLDFFDNVHAIDFQQLDYIDFYNVYLKEFAHKHYSNTIKRMQFIALVRELKLFDHLPRLEELSRRKTSKEDLKAFIFKLVDRMYIDKEIDNVLDINFLKVIKDIDTLVQEEYLISTGKQLESTVFDKNKMGDQIGESLEKEEAIAAHFMKEYRKKPSRELADAFLKVHQIPTFEKVSASQEVNLFAAAEQEDLEALYSSFPVETKEE</sequence>
<dbReference type="EMBL" id="QTJX01000001">
    <property type="protein sequence ID" value="RDY61812.1"/>
    <property type="molecule type" value="Genomic_DNA"/>
</dbReference>
<dbReference type="OrthoDB" id="102453at2"/>
<evidence type="ECO:0000256" key="5">
    <source>
        <dbReference type="ARBA" id="ARBA00022989"/>
    </source>
</evidence>
<dbReference type="Gene3D" id="3.40.50.300">
    <property type="entry name" value="P-loop containing nucleotide triphosphate hydrolases"/>
    <property type="match status" value="2"/>
</dbReference>
<dbReference type="PANTHER" id="PTHR37937:SF1">
    <property type="entry name" value="CONJUGATIVE TRANSFER: DNA TRANSPORT"/>
    <property type="match status" value="1"/>
</dbReference>
<accession>A0A371JVK1</accession>
<keyword evidence="4 7" id="KW-0812">Transmembrane</keyword>
<evidence type="ECO:0000313" key="9">
    <source>
        <dbReference type="Proteomes" id="UP000261828"/>
    </source>
</evidence>
<dbReference type="GO" id="GO:0005886">
    <property type="term" value="C:plasma membrane"/>
    <property type="evidence" value="ECO:0007669"/>
    <property type="project" value="UniProtKB-SubCell"/>
</dbReference>
<feature type="transmembrane region" description="Helical" evidence="7">
    <location>
        <begin position="77"/>
        <end position="95"/>
    </location>
</feature>
<dbReference type="PANTHER" id="PTHR37937">
    <property type="entry name" value="CONJUGATIVE TRANSFER: DNA TRANSPORT"/>
    <property type="match status" value="1"/>
</dbReference>
<evidence type="ECO:0000256" key="3">
    <source>
        <dbReference type="ARBA" id="ARBA00022475"/>
    </source>
</evidence>
<dbReference type="CDD" id="cd01127">
    <property type="entry name" value="TrwB_TraG_TraD_VirD4"/>
    <property type="match status" value="1"/>
</dbReference>
<dbReference type="AlphaFoldDB" id="A0A371JVK1"/>
<feature type="transmembrane region" description="Helical" evidence="7">
    <location>
        <begin position="26"/>
        <end position="49"/>
    </location>
</feature>
<comment type="similarity">
    <text evidence="2">Belongs to the VirD4/TraG family.</text>
</comment>
<name>A0A371JVK1_9FLAO</name>
<dbReference type="InterPro" id="IPR051539">
    <property type="entry name" value="T4SS-coupling_protein"/>
</dbReference>
<feature type="transmembrane region" description="Helical" evidence="7">
    <location>
        <begin position="130"/>
        <end position="154"/>
    </location>
</feature>
<gene>
    <name evidence="8" type="ORF">DX873_06595</name>
</gene>
<comment type="subcellular location">
    <subcellularLocation>
        <location evidence="1">Cell membrane</location>
        <topology evidence="1">Multi-pass membrane protein</topology>
    </subcellularLocation>
</comment>
<dbReference type="SUPFAM" id="SSF52540">
    <property type="entry name" value="P-loop containing nucleoside triphosphate hydrolases"/>
    <property type="match status" value="1"/>
</dbReference>
<protein>
    <submittedName>
        <fullName evidence="8">Type IV secretory system conjugative DNA transfer family protein</fullName>
    </submittedName>
</protein>
<keyword evidence="9" id="KW-1185">Reference proteome</keyword>
<evidence type="ECO:0000256" key="7">
    <source>
        <dbReference type="SAM" id="Phobius"/>
    </source>
</evidence>
<keyword evidence="6 7" id="KW-0472">Membrane</keyword>